<dbReference type="AlphaFoldDB" id="A0A5C6RFW5"/>
<name>A0A5C6RFW5_9BACT</name>
<proteinExistence type="predicted"/>
<accession>A0A5C6RFW5</accession>
<gene>
    <name evidence="1" type="ORF">FRY97_21720</name>
</gene>
<evidence type="ECO:0000313" key="1">
    <source>
        <dbReference type="EMBL" id="TXB57471.1"/>
    </source>
</evidence>
<dbReference type="Proteomes" id="UP000321580">
    <property type="component" value="Unassembled WGS sequence"/>
</dbReference>
<sequence length="440" mass="50863">MKRIPFIGILIIMAIRGICQPSTNIPGIEMPKPPQPASLAPNVVIGFPNTSTGANPFVSPQTQQQNQMLIQEAMRNEQQRKLQQQQFLAEIENDMKPKTIRYEFSDQSHIAGTEHFRNAFAEIDQMLKGEIPMSLKRAVFLTENAYLDNRIQYDWFEYDISSDVEVANSLIEQAGYDKGNPTAKKWALQQLMSDTIYFRDEKGAVTYTHLPYQYDFEDPWGKKDWTKQFVMKLTSSKKGQCHSMPLLYLILAEDLGVEAWLSYSPSHSYIKLKDGKGNLLNYETTNGYYTTDVWVQSSGYIKAEALRSRIYMDTMSRKEVVAATLADLAKGYAIKYGFDQFVLDCLDKALEHNPNNVYALQLRSDYQTYLFFYVLEQLGRPPVEELPNYPKANELFFKVHEIYGRLDALGFEQMPEEVYPKWLQSFETEREKQPVQIIRP</sequence>
<organism evidence="1 2">
    <name type="scientific">Phaeodactylibacter luteus</name>
    <dbReference type="NCBI Taxonomy" id="1564516"/>
    <lineage>
        <taxon>Bacteria</taxon>
        <taxon>Pseudomonadati</taxon>
        <taxon>Bacteroidota</taxon>
        <taxon>Saprospiria</taxon>
        <taxon>Saprospirales</taxon>
        <taxon>Haliscomenobacteraceae</taxon>
        <taxon>Phaeodactylibacter</taxon>
    </lineage>
</organism>
<comment type="caution">
    <text evidence="1">The sequence shown here is derived from an EMBL/GenBank/DDBJ whole genome shotgun (WGS) entry which is preliminary data.</text>
</comment>
<protein>
    <recommendedName>
        <fullName evidence="3">Protein SirB1 N-terminal domain-containing protein</fullName>
    </recommendedName>
</protein>
<evidence type="ECO:0008006" key="3">
    <source>
        <dbReference type="Google" id="ProtNLM"/>
    </source>
</evidence>
<dbReference type="EMBL" id="VOOR01000123">
    <property type="protein sequence ID" value="TXB57471.1"/>
    <property type="molecule type" value="Genomic_DNA"/>
</dbReference>
<reference evidence="1 2" key="1">
    <citation type="submission" date="2019-08" db="EMBL/GenBank/DDBJ databases">
        <title>Genome of Phaeodactylibacter luteus.</title>
        <authorList>
            <person name="Bowman J.P."/>
        </authorList>
    </citation>
    <scope>NUCLEOTIDE SEQUENCE [LARGE SCALE GENOMIC DNA]</scope>
    <source>
        <strain evidence="1 2">KCTC 42180</strain>
    </source>
</reference>
<evidence type="ECO:0000313" key="2">
    <source>
        <dbReference type="Proteomes" id="UP000321580"/>
    </source>
</evidence>
<keyword evidence="2" id="KW-1185">Reference proteome</keyword>
<dbReference type="OrthoDB" id="1041391at2"/>